<evidence type="ECO:0000259" key="1">
    <source>
        <dbReference type="Pfam" id="PF04851"/>
    </source>
</evidence>
<evidence type="ECO:0000313" key="3">
    <source>
        <dbReference type="Proteomes" id="UP000256845"/>
    </source>
</evidence>
<accession>A0A3D9H779</accession>
<dbReference type="Pfam" id="PF04851">
    <property type="entry name" value="ResIII"/>
    <property type="match status" value="1"/>
</dbReference>
<sequence length="567" mass="63108">MWSALEDVADILEQMAEGTCLPRYYLASLDPGVGKTKTMIHFIRTLLASEDHERVSVLICVSRLDEIRNLVEEMGLSRSQFSVLTSDTDLNGLGSDDRDQARILFTTQQMIESRCQGEQFKHVSAFHYQGQARDVRIWDEAILPGQPLTLKRDDLGHLFGPIRLRHPALAKDIEDLFIQIKEASCGSRVEIPDYSEKHGVDLNTVIGCLSESPKQHIDAVTTLWLLSGKLVTVKQDGASGNTLLDYRDTLPDDFAPLLILDASGRVRATYDQWERKRGNLIRLSKAEKSYRNLTVNVWQTGGGKHAFRTNGEQLIDGIVSTINNKPKEEWLVVHHKTKGGIDVPSGVKALMDGNPGRVHFTHWGDHHGTNAYAHVSNVILAGTLFLPASQYEALGRLGAGLSSAQSLDPQDFQQIRIGEYRHLILQALCRGSVRRCDGAVCAPCDAYIIASAQSGIAETLPEIFPDCRVKRWQPVKKVLKGKIAEALKVIQDYFSSHPRELLPFREVADAVQMTDLKNFRRSIRKHPDFVEALAEAGVMEFGPGRNPTGFRMAVSVFGFDGIDDGDF</sequence>
<dbReference type="Gene3D" id="3.40.50.300">
    <property type="entry name" value="P-loop containing nucleotide triphosphate hydrolases"/>
    <property type="match status" value="1"/>
</dbReference>
<proteinExistence type="predicted"/>
<dbReference type="GO" id="GO:0003677">
    <property type="term" value="F:DNA binding"/>
    <property type="evidence" value="ECO:0007669"/>
    <property type="project" value="InterPro"/>
</dbReference>
<name>A0A3D9H779_9PROT</name>
<protein>
    <submittedName>
        <fullName evidence="2">Type III restriction/modification enzyme restriction subunit</fullName>
    </submittedName>
</protein>
<comment type="caution">
    <text evidence="2">The sequence shown here is derived from an EMBL/GenBank/DDBJ whole genome shotgun (WGS) entry which is preliminary data.</text>
</comment>
<dbReference type="InterPro" id="IPR006935">
    <property type="entry name" value="Helicase/UvrB_N"/>
</dbReference>
<dbReference type="GO" id="GO:0016787">
    <property type="term" value="F:hydrolase activity"/>
    <property type="evidence" value="ECO:0007669"/>
    <property type="project" value="InterPro"/>
</dbReference>
<feature type="domain" description="Helicase/UvrB N-terminal" evidence="1">
    <location>
        <begin position="25"/>
        <end position="141"/>
    </location>
</feature>
<dbReference type="GO" id="GO:0005524">
    <property type="term" value="F:ATP binding"/>
    <property type="evidence" value="ECO:0007669"/>
    <property type="project" value="InterPro"/>
</dbReference>
<dbReference type="Proteomes" id="UP000256845">
    <property type="component" value="Unassembled WGS sequence"/>
</dbReference>
<dbReference type="EMBL" id="QRDW01000012">
    <property type="protein sequence ID" value="RED45011.1"/>
    <property type="molecule type" value="Genomic_DNA"/>
</dbReference>
<dbReference type="AlphaFoldDB" id="A0A3D9H779"/>
<evidence type="ECO:0000313" key="2">
    <source>
        <dbReference type="EMBL" id="RED45011.1"/>
    </source>
</evidence>
<organism evidence="2 3">
    <name type="scientific">Aestuariispira insulae</name>
    <dbReference type="NCBI Taxonomy" id="1461337"/>
    <lineage>
        <taxon>Bacteria</taxon>
        <taxon>Pseudomonadati</taxon>
        <taxon>Pseudomonadota</taxon>
        <taxon>Alphaproteobacteria</taxon>
        <taxon>Rhodospirillales</taxon>
        <taxon>Kiloniellaceae</taxon>
        <taxon>Aestuariispira</taxon>
    </lineage>
</organism>
<gene>
    <name evidence="2" type="ORF">DFP90_1122</name>
</gene>
<dbReference type="InterPro" id="IPR027417">
    <property type="entry name" value="P-loop_NTPase"/>
</dbReference>
<keyword evidence="3" id="KW-1185">Reference proteome</keyword>
<reference evidence="2 3" key="1">
    <citation type="submission" date="2018-07" db="EMBL/GenBank/DDBJ databases">
        <title>Genomic Encyclopedia of Type Strains, Phase III (KMG-III): the genomes of soil and plant-associated and newly described type strains.</title>
        <authorList>
            <person name="Whitman W."/>
        </authorList>
    </citation>
    <scope>NUCLEOTIDE SEQUENCE [LARGE SCALE GENOMIC DNA]</scope>
    <source>
        <strain evidence="2 3">CECT 8488</strain>
    </source>
</reference>
<dbReference type="SUPFAM" id="SSF52540">
    <property type="entry name" value="P-loop containing nucleoside triphosphate hydrolases"/>
    <property type="match status" value="1"/>
</dbReference>